<feature type="compositionally biased region" description="Basic and acidic residues" evidence="1">
    <location>
        <begin position="132"/>
        <end position="161"/>
    </location>
</feature>
<organism evidence="2 3">
    <name type="scientific">Botryotinia fuckeliana (strain B05.10)</name>
    <name type="common">Noble rot fungus</name>
    <name type="synonym">Botrytis cinerea</name>
    <dbReference type="NCBI Taxonomy" id="332648"/>
    <lineage>
        <taxon>Eukaryota</taxon>
        <taxon>Fungi</taxon>
        <taxon>Dikarya</taxon>
        <taxon>Ascomycota</taxon>
        <taxon>Pezizomycotina</taxon>
        <taxon>Leotiomycetes</taxon>
        <taxon>Helotiales</taxon>
        <taxon>Sclerotiniaceae</taxon>
        <taxon>Botrytis</taxon>
    </lineage>
</organism>
<feature type="compositionally biased region" description="Basic and acidic residues" evidence="1">
    <location>
        <begin position="288"/>
        <end position="310"/>
    </location>
</feature>
<reference evidence="2 3" key="3">
    <citation type="journal article" date="2017" name="Mol. Plant Pathol.">
        <title>A gapless genome sequence of the fungus Botrytis cinerea.</title>
        <authorList>
            <person name="Van Kan J.A."/>
            <person name="Stassen J.H."/>
            <person name="Mosbach A."/>
            <person name="Van Der Lee T.A."/>
            <person name="Faino L."/>
            <person name="Farmer A.D."/>
            <person name="Papasotiriou D.G."/>
            <person name="Zhou S."/>
            <person name="Seidl M.F."/>
            <person name="Cottam E."/>
            <person name="Edel D."/>
            <person name="Hahn M."/>
            <person name="Schwartz D.C."/>
            <person name="Dietrich R.A."/>
            <person name="Widdison S."/>
            <person name="Scalliet G."/>
        </authorList>
    </citation>
    <scope>NUCLEOTIDE SEQUENCE [LARGE SCALE GENOMIC DNA]</scope>
    <source>
        <strain evidence="2 3">B05.10</strain>
    </source>
</reference>
<reference evidence="2 3" key="2">
    <citation type="journal article" date="2012" name="Eukaryot. Cell">
        <title>Genome update of Botrytis cinerea strains B05.10 and T4.</title>
        <authorList>
            <person name="Staats M."/>
            <person name="van Kan J.A."/>
        </authorList>
    </citation>
    <scope>NUCLEOTIDE SEQUENCE [LARGE SCALE GENOMIC DNA]</scope>
    <source>
        <strain evidence="2 3">B05.10</strain>
    </source>
</reference>
<keyword evidence="3" id="KW-1185">Reference proteome</keyword>
<dbReference type="GeneID" id="5429074"/>
<proteinExistence type="predicted"/>
<dbReference type="AlphaFoldDB" id="A0A384JSI3"/>
<dbReference type="EMBL" id="CP009813">
    <property type="protein sequence ID" value="ATZ53451.1"/>
    <property type="molecule type" value="Genomic_DNA"/>
</dbReference>
<accession>A0A384JSI3</accession>
<protein>
    <submittedName>
        <fullName evidence="2">Uncharacterized protein</fullName>
    </submittedName>
</protein>
<feature type="compositionally biased region" description="Basic and acidic residues" evidence="1">
    <location>
        <begin position="189"/>
        <end position="217"/>
    </location>
</feature>
<evidence type="ECO:0000313" key="3">
    <source>
        <dbReference type="Proteomes" id="UP000001798"/>
    </source>
</evidence>
<feature type="compositionally biased region" description="Basic and acidic residues" evidence="1">
    <location>
        <begin position="11"/>
        <end position="44"/>
    </location>
</feature>
<reference evidence="2 3" key="1">
    <citation type="journal article" date="2011" name="PLoS Genet.">
        <title>Genomic analysis of the necrotrophic fungal pathogens Sclerotinia sclerotiorum and Botrytis cinerea.</title>
        <authorList>
            <person name="Amselem J."/>
            <person name="Cuomo C.A."/>
            <person name="van Kan J.A."/>
            <person name="Viaud M."/>
            <person name="Benito E.P."/>
            <person name="Couloux A."/>
            <person name="Coutinho P.M."/>
            <person name="de Vries R.P."/>
            <person name="Dyer P.S."/>
            <person name="Fillinger S."/>
            <person name="Fournier E."/>
            <person name="Gout L."/>
            <person name="Hahn M."/>
            <person name="Kohn L."/>
            <person name="Lapalu N."/>
            <person name="Plummer K.M."/>
            <person name="Pradier J.M."/>
            <person name="Quevillon E."/>
            <person name="Sharon A."/>
            <person name="Simon A."/>
            <person name="ten Have A."/>
            <person name="Tudzynski B."/>
            <person name="Tudzynski P."/>
            <person name="Wincker P."/>
            <person name="Andrew M."/>
            <person name="Anthouard V."/>
            <person name="Beever R.E."/>
            <person name="Beffa R."/>
            <person name="Benoit I."/>
            <person name="Bouzid O."/>
            <person name="Brault B."/>
            <person name="Chen Z."/>
            <person name="Choquer M."/>
            <person name="Collemare J."/>
            <person name="Cotton P."/>
            <person name="Danchin E.G."/>
            <person name="Da Silva C."/>
            <person name="Gautier A."/>
            <person name="Giraud C."/>
            <person name="Giraud T."/>
            <person name="Gonzalez C."/>
            <person name="Grossetete S."/>
            <person name="Guldener U."/>
            <person name="Henrissat B."/>
            <person name="Howlett B.J."/>
            <person name="Kodira C."/>
            <person name="Kretschmer M."/>
            <person name="Lappartient A."/>
            <person name="Leroch M."/>
            <person name="Levis C."/>
            <person name="Mauceli E."/>
            <person name="Neuveglise C."/>
            <person name="Oeser B."/>
            <person name="Pearson M."/>
            <person name="Poulain J."/>
            <person name="Poussereau N."/>
            <person name="Quesneville H."/>
            <person name="Rascle C."/>
            <person name="Schumacher J."/>
            <person name="Segurens B."/>
            <person name="Sexton A."/>
            <person name="Silva E."/>
            <person name="Sirven C."/>
            <person name="Soanes D.M."/>
            <person name="Talbot N.J."/>
            <person name="Templeton M."/>
            <person name="Yandava C."/>
            <person name="Yarden O."/>
            <person name="Zeng Q."/>
            <person name="Rollins J.A."/>
            <person name="Lebrun M.H."/>
            <person name="Dickman M."/>
        </authorList>
    </citation>
    <scope>NUCLEOTIDE SEQUENCE [LARGE SCALE GENOMIC DNA]</scope>
    <source>
        <strain evidence="2 3">B05.10</strain>
    </source>
</reference>
<dbReference type="VEuPathDB" id="FungiDB:Bcin09g02990"/>
<evidence type="ECO:0000313" key="2">
    <source>
        <dbReference type="EMBL" id="ATZ53451.1"/>
    </source>
</evidence>
<feature type="region of interest" description="Disordered" evidence="1">
    <location>
        <begin position="1"/>
        <end position="349"/>
    </location>
</feature>
<dbReference type="OrthoDB" id="3562781at2759"/>
<sequence length="349" mass="41410">MSARLNLRPPDPAKMRHDTEEEEETKRSGNRRRTYEQRIPERSRQGRGNNPLPADDFYAKHVDSMRAKELEKHRNDRGDREIRKREGKEKQRKQDERERRGREEEDRIYEQDTEDPTERDWRANIQESNRLIAEEEKREKSAREPKPRIATHEKTHRDKGGHTKQGVNDEDGARKNKTGTTHMHSSRGGRREKERERERERDRSRSRDRDRDRDDVHVVQAPTHTNPERGARHKKNGAYVYSDAYITKSVPRPEVDGRGDERRDRAKGNVLNPTGRDPTRHSRPLAPDPRHIRHTDEAIRGYKPHEDPRTPIHYPDLRAAPSQVDRSEYRKPAASDPDYYNPRHGMYRR</sequence>
<name>A0A384JSI3_BOTFB</name>
<feature type="compositionally biased region" description="Basic and acidic residues" evidence="1">
    <location>
        <begin position="57"/>
        <end position="122"/>
    </location>
</feature>
<evidence type="ECO:0000256" key="1">
    <source>
        <dbReference type="SAM" id="MobiDB-lite"/>
    </source>
</evidence>
<gene>
    <name evidence="2" type="ORF">BCIN_09g02990</name>
</gene>
<dbReference type="Proteomes" id="UP000001798">
    <property type="component" value="Chromosome 9"/>
</dbReference>
<dbReference type="RefSeq" id="XP_001548605.2">
    <property type="nucleotide sequence ID" value="XM_001548555.2"/>
</dbReference>
<dbReference type="KEGG" id="bfu:BCIN_09g02990"/>
<feature type="compositionally biased region" description="Basic and acidic residues" evidence="1">
    <location>
        <begin position="251"/>
        <end position="267"/>
    </location>
</feature>